<evidence type="ECO:0000256" key="1">
    <source>
        <dbReference type="ARBA" id="ARBA00022723"/>
    </source>
</evidence>
<keyword evidence="5" id="KW-1133">Transmembrane helix</keyword>
<dbReference type="AlphaFoldDB" id="A0A8S1U2S5"/>
<evidence type="ECO:0000313" key="8">
    <source>
        <dbReference type="Proteomes" id="UP000683925"/>
    </source>
</evidence>
<dbReference type="GO" id="GO:0061630">
    <property type="term" value="F:ubiquitin protein ligase activity"/>
    <property type="evidence" value="ECO:0007669"/>
    <property type="project" value="TreeGrafter"/>
</dbReference>
<evidence type="ECO:0000259" key="6">
    <source>
        <dbReference type="PROSITE" id="PS50089"/>
    </source>
</evidence>
<dbReference type="EMBL" id="CAJJDP010000034">
    <property type="protein sequence ID" value="CAD8157957.1"/>
    <property type="molecule type" value="Genomic_DNA"/>
</dbReference>
<gene>
    <name evidence="7" type="ORF">POCTA_138.1.T0340248</name>
</gene>
<dbReference type="PANTHER" id="PTHR45969">
    <property type="entry name" value="RING ZINC FINGER PROTEIN-RELATED"/>
    <property type="match status" value="1"/>
</dbReference>
<evidence type="ECO:0000313" key="7">
    <source>
        <dbReference type="EMBL" id="CAD8157957.1"/>
    </source>
</evidence>
<keyword evidence="5" id="KW-0812">Transmembrane</keyword>
<dbReference type="FunFam" id="3.30.40.10:FF:000612">
    <property type="entry name" value="Uncharacterized protein"/>
    <property type="match status" value="1"/>
</dbReference>
<keyword evidence="3" id="KW-0862">Zinc</keyword>
<keyword evidence="2 4" id="KW-0863">Zinc-finger</keyword>
<feature type="transmembrane region" description="Helical" evidence="5">
    <location>
        <begin position="162"/>
        <end position="190"/>
    </location>
</feature>
<dbReference type="InterPro" id="IPR001841">
    <property type="entry name" value="Znf_RING"/>
</dbReference>
<protein>
    <recommendedName>
        <fullName evidence="6">RING-type domain-containing protein</fullName>
    </recommendedName>
</protein>
<dbReference type="Proteomes" id="UP000683925">
    <property type="component" value="Unassembled WGS sequence"/>
</dbReference>
<evidence type="ECO:0000256" key="2">
    <source>
        <dbReference type="ARBA" id="ARBA00022771"/>
    </source>
</evidence>
<feature type="domain" description="RING-type" evidence="6">
    <location>
        <begin position="257"/>
        <end position="300"/>
    </location>
</feature>
<dbReference type="PANTHER" id="PTHR45969:SF69">
    <property type="entry name" value="FINGER DOMAIN PROTEIN, PUTATIVE (AFU_ORTHOLOGUE AFUA_3G12190)-RELATED"/>
    <property type="match status" value="1"/>
</dbReference>
<evidence type="ECO:0000256" key="3">
    <source>
        <dbReference type="ARBA" id="ARBA00022833"/>
    </source>
</evidence>
<dbReference type="OMA" id="YWFIPVL"/>
<accession>A0A8S1U2S5</accession>
<keyword evidence="5" id="KW-0472">Membrane</keyword>
<sequence length="315" mass="37638">MIIESNPFLDSDITVNFEADNLYLDQTFIINENPMPMLPRAIREARAICWILCIYYLIKLFVTLSYYQEIAEPTFNILILVMGLHDVINILHYLIIGILTQYISTIDVENFNRQFSLLSLNSSITQMIIQEFVSYYRLMNGLLVIDIIEKKSFYFNCITIKLLHYFISVYTLITILFISTQIPILIQLYIVLLVTYWFIPVLICFVWPFLMLWFIVLRQELNYQQNRNMIISFYDQLQNIKFRILKEKHPSMQQNDCPICYQQINESHSVIQLPCHQEHYFHAECCRQWLGRDPRCPLCRYGLEKQKEAVPFEFI</sequence>
<feature type="transmembrane region" description="Helical" evidence="5">
    <location>
        <begin position="74"/>
        <end position="96"/>
    </location>
</feature>
<evidence type="ECO:0000256" key="4">
    <source>
        <dbReference type="PROSITE-ProRule" id="PRU00175"/>
    </source>
</evidence>
<keyword evidence="1" id="KW-0479">Metal-binding</keyword>
<dbReference type="PROSITE" id="PS50089">
    <property type="entry name" value="ZF_RING_2"/>
    <property type="match status" value="1"/>
</dbReference>
<feature type="transmembrane region" description="Helical" evidence="5">
    <location>
        <begin position="196"/>
        <end position="217"/>
    </location>
</feature>
<keyword evidence="8" id="KW-1185">Reference proteome</keyword>
<dbReference type="Pfam" id="PF13639">
    <property type="entry name" value="zf-RING_2"/>
    <property type="match status" value="1"/>
</dbReference>
<dbReference type="GO" id="GO:0016567">
    <property type="term" value="P:protein ubiquitination"/>
    <property type="evidence" value="ECO:0007669"/>
    <property type="project" value="TreeGrafter"/>
</dbReference>
<evidence type="ECO:0000256" key="5">
    <source>
        <dbReference type="SAM" id="Phobius"/>
    </source>
</evidence>
<feature type="transmembrane region" description="Helical" evidence="5">
    <location>
        <begin position="47"/>
        <end position="68"/>
    </location>
</feature>
<name>A0A8S1U2S5_PAROT</name>
<comment type="caution">
    <text evidence="7">The sequence shown here is derived from an EMBL/GenBank/DDBJ whole genome shotgun (WGS) entry which is preliminary data.</text>
</comment>
<reference evidence="7" key="1">
    <citation type="submission" date="2021-01" db="EMBL/GenBank/DDBJ databases">
        <authorList>
            <consortium name="Genoscope - CEA"/>
            <person name="William W."/>
        </authorList>
    </citation>
    <scope>NUCLEOTIDE SEQUENCE</scope>
</reference>
<organism evidence="7 8">
    <name type="scientific">Paramecium octaurelia</name>
    <dbReference type="NCBI Taxonomy" id="43137"/>
    <lineage>
        <taxon>Eukaryota</taxon>
        <taxon>Sar</taxon>
        <taxon>Alveolata</taxon>
        <taxon>Ciliophora</taxon>
        <taxon>Intramacronucleata</taxon>
        <taxon>Oligohymenophorea</taxon>
        <taxon>Peniculida</taxon>
        <taxon>Parameciidae</taxon>
        <taxon>Paramecium</taxon>
    </lineage>
</organism>
<dbReference type="OrthoDB" id="303297at2759"/>
<dbReference type="GO" id="GO:0008270">
    <property type="term" value="F:zinc ion binding"/>
    <property type="evidence" value="ECO:0007669"/>
    <property type="project" value="UniProtKB-KW"/>
</dbReference>
<proteinExistence type="predicted"/>